<gene>
    <name evidence="2" type="ORF">Ate02nite_61210</name>
</gene>
<dbReference type="Proteomes" id="UP000623608">
    <property type="component" value="Unassembled WGS sequence"/>
</dbReference>
<sequence>MTDRPVSGGHLEERSAEARAALAELVTALDKSMEELRVARRRAVELSEQHDAGRSWTAMVAAESGPLIVERITVTLDTLSRSGSRWRRAQALVLHAEGVSINRIAALFRVTRQRISALINGGTRTVGAGR</sequence>
<accession>A0A919TV02</accession>
<proteinExistence type="predicted"/>
<organism evidence="2 3">
    <name type="scientific">Paractinoplanes tereljensis</name>
    <dbReference type="NCBI Taxonomy" id="571912"/>
    <lineage>
        <taxon>Bacteria</taxon>
        <taxon>Bacillati</taxon>
        <taxon>Actinomycetota</taxon>
        <taxon>Actinomycetes</taxon>
        <taxon>Micromonosporales</taxon>
        <taxon>Micromonosporaceae</taxon>
        <taxon>Paractinoplanes</taxon>
    </lineage>
</organism>
<evidence type="ECO:0000256" key="1">
    <source>
        <dbReference type="SAM" id="Coils"/>
    </source>
</evidence>
<comment type="caution">
    <text evidence="2">The sequence shown here is derived from an EMBL/GenBank/DDBJ whole genome shotgun (WGS) entry which is preliminary data.</text>
</comment>
<dbReference type="Pfam" id="PF13384">
    <property type="entry name" value="HTH_23"/>
    <property type="match status" value="1"/>
</dbReference>
<keyword evidence="1" id="KW-0175">Coiled coil</keyword>
<keyword evidence="3" id="KW-1185">Reference proteome</keyword>
<evidence type="ECO:0000313" key="2">
    <source>
        <dbReference type="EMBL" id="GIF23391.1"/>
    </source>
</evidence>
<evidence type="ECO:0000313" key="3">
    <source>
        <dbReference type="Proteomes" id="UP000623608"/>
    </source>
</evidence>
<protein>
    <submittedName>
        <fullName evidence="2">Uncharacterized protein</fullName>
    </submittedName>
</protein>
<reference evidence="2" key="1">
    <citation type="submission" date="2021-01" db="EMBL/GenBank/DDBJ databases">
        <title>Whole genome shotgun sequence of Actinoplanes tereljensis NBRC 105297.</title>
        <authorList>
            <person name="Komaki H."/>
            <person name="Tamura T."/>
        </authorList>
    </citation>
    <scope>NUCLEOTIDE SEQUENCE</scope>
    <source>
        <strain evidence="2">NBRC 105297</strain>
    </source>
</reference>
<dbReference type="RefSeq" id="WP_203811286.1">
    <property type="nucleotide sequence ID" value="NZ_BOMY01000039.1"/>
</dbReference>
<dbReference type="EMBL" id="BOMY01000039">
    <property type="protein sequence ID" value="GIF23391.1"/>
    <property type="molecule type" value="Genomic_DNA"/>
</dbReference>
<feature type="coiled-coil region" evidence="1">
    <location>
        <begin position="22"/>
        <end position="49"/>
    </location>
</feature>
<name>A0A919TV02_9ACTN</name>
<dbReference type="AlphaFoldDB" id="A0A919TV02"/>